<organism evidence="2 3">
    <name type="scientific">Setomelanomma holmii</name>
    <dbReference type="NCBI Taxonomy" id="210430"/>
    <lineage>
        <taxon>Eukaryota</taxon>
        <taxon>Fungi</taxon>
        <taxon>Dikarya</taxon>
        <taxon>Ascomycota</taxon>
        <taxon>Pezizomycotina</taxon>
        <taxon>Dothideomycetes</taxon>
        <taxon>Pleosporomycetidae</taxon>
        <taxon>Pleosporales</taxon>
        <taxon>Pleosporineae</taxon>
        <taxon>Phaeosphaeriaceae</taxon>
        <taxon>Setomelanomma</taxon>
    </lineage>
</organism>
<dbReference type="SUPFAM" id="SSF55753">
    <property type="entry name" value="Actin depolymerizing proteins"/>
    <property type="match status" value="2"/>
</dbReference>
<reference evidence="2" key="1">
    <citation type="journal article" date="2020" name="Stud. Mycol.">
        <title>101 Dothideomycetes genomes: a test case for predicting lifestyles and emergence of pathogens.</title>
        <authorList>
            <person name="Haridas S."/>
            <person name="Albert R."/>
            <person name="Binder M."/>
            <person name="Bloem J."/>
            <person name="Labutti K."/>
            <person name="Salamov A."/>
            <person name="Andreopoulos B."/>
            <person name="Baker S."/>
            <person name="Barry K."/>
            <person name="Bills G."/>
            <person name="Bluhm B."/>
            <person name="Cannon C."/>
            <person name="Castanera R."/>
            <person name="Culley D."/>
            <person name="Daum C."/>
            <person name="Ezra D."/>
            <person name="Gonzalez J."/>
            <person name="Henrissat B."/>
            <person name="Kuo A."/>
            <person name="Liang C."/>
            <person name="Lipzen A."/>
            <person name="Lutzoni F."/>
            <person name="Magnuson J."/>
            <person name="Mondo S."/>
            <person name="Nolan M."/>
            <person name="Ohm R."/>
            <person name="Pangilinan J."/>
            <person name="Park H.-J."/>
            <person name="Ramirez L."/>
            <person name="Alfaro M."/>
            <person name="Sun H."/>
            <person name="Tritt A."/>
            <person name="Yoshinaga Y."/>
            <person name="Zwiers L.-H."/>
            <person name="Turgeon B."/>
            <person name="Goodwin S."/>
            <person name="Spatafora J."/>
            <person name="Crous P."/>
            <person name="Grigoriev I."/>
        </authorList>
    </citation>
    <scope>NUCLEOTIDE SEQUENCE</scope>
    <source>
        <strain evidence="2">CBS 110217</strain>
    </source>
</reference>
<dbReference type="EMBL" id="ML978224">
    <property type="protein sequence ID" value="KAF2027589.1"/>
    <property type="molecule type" value="Genomic_DNA"/>
</dbReference>
<keyword evidence="1" id="KW-0009">Actin-binding</keyword>
<comment type="caution">
    <text evidence="2">The sequence shown here is derived from an EMBL/GenBank/DDBJ whole genome shotgun (WGS) entry which is preliminary data.</text>
</comment>
<dbReference type="GO" id="GO:0005884">
    <property type="term" value="C:actin filament"/>
    <property type="evidence" value="ECO:0007669"/>
    <property type="project" value="TreeGrafter"/>
</dbReference>
<dbReference type="OrthoDB" id="10006997at2759"/>
<name>A0A9P4H4Y1_9PLEO</name>
<evidence type="ECO:0000256" key="1">
    <source>
        <dbReference type="ARBA" id="ARBA00023203"/>
    </source>
</evidence>
<protein>
    <recommendedName>
        <fullName evidence="4">ADF-H domain-containing protein</fullName>
    </recommendedName>
</protein>
<dbReference type="PANTHER" id="PTHR13759">
    <property type="entry name" value="TWINFILIN"/>
    <property type="match status" value="1"/>
</dbReference>
<dbReference type="Gene3D" id="3.40.20.10">
    <property type="entry name" value="Severin"/>
    <property type="match status" value="2"/>
</dbReference>
<dbReference type="PANTHER" id="PTHR13759:SF1">
    <property type="entry name" value="TWINFILIN"/>
    <property type="match status" value="1"/>
</dbReference>
<dbReference type="Proteomes" id="UP000799777">
    <property type="component" value="Unassembled WGS sequence"/>
</dbReference>
<proteinExistence type="predicted"/>
<evidence type="ECO:0000313" key="3">
    <source>
        <dbReference type="Proteomes" id="UP000799777"/>
    </source>
</evidence>
<dbReference type="GO" id="GO:0030042">
    <property type="term" value="P:actin filament depolymerization"/>
    <property type="evidence" value="ECO:0007669"/>
    <property type="project" value="TreeGrafter"/>
</dbReference>
<dbReference type="AlphaFoldDB" id="A0A9P4H4Y1"/>
<dbReference type="InterPro" id="IPR028458">
    <property type="entry name" value="Twinfilin"/>
</dbReference>
<dbReference type="GO" id="GO:0051016">
    <property type="term" value="P:barbed-end actin filament capping"/>
    <property type="evidence" value="ECO:0007669"/>
    <property type="project" value="TreeGrafter"/>
</dbReference>
<accession>A0A9P4H4Y1</accession>
<evidence type="ECO:0000313" key="2">
    <source>
        <dbReference type="EMBL" id="KAF2027589.1"/>
    </source>
</evidence>
<dbReference type="GO" id="GO:0051015">
    <property type="term" value="F:actin filament binding"/>
    <property type="evidence" value="ECO:0007669"/>
    <property type="project" value="TreeGrafter"/>
</dbReference>
<dbReference type="GO" id="GO:0003785">
    <property type="term" value="F:actin monomer binding"/>
    <property type="evidence" value="ECO:0007669"/>
    <property type="project" value="TreeGrafter"/>
</dbReference>
<keyword evidence="3" id="KW-1185">Reference proteome</keyword>
<dbReference type="GO" id="GO:0005737">
    <property type="term" value="C:cytoplasm"/>
    <property type="evidence" value="ECO:0007669"/>
    <property type="project" value="TreeGrafter"/>
</dbReference>
<sequence>MYKLNDFAQANVVQSDLNPAIHAAFNQFRADTSLLALPITLANNTLQAQSPVPNKDHEASLQTNLNELDAVLSARTPMYLLLRRDDSLVAITYVPYLAKEAQRAFLLEHRHEFVRQFGEAHFSQSLICKEIGEITDARSWEERDSQMTGHDKASEGIASGESCKDGCCNKDDSTIKDMGYKRNKCRLCDRRMKNKIAPDALSALKTLKEPGIVVQIAVDLSTEILTLTHSALNASPESISSFLPTTTPTFTFFHHPTHAIIYFIFHSPDSATVQARMKHTMAIPGLLVHAEDVGVVVDRKIEIHEPDELVFEGLEIANGGRFRSMFNRKGFEGTELQYRNMERDKKLLDALG</sequence>
<gene>
    <name evidence="2" type="ORF">EK21DRAFT_71505</name>
</gene>
<evidence type="ECO:0008006" key="4">
    <source>
        <dbReference type="Google" id="ProtNLM"/>
    </source>
</evidence>
<dbReference type="InterPro" id="IPR029006">
    <property type="entry name" value="ADF-H/Gelsolin-like_dom_sf"/>
</dbReference>